<reference evidence="3" key="1">
    <citation type="submission" date="2017-02" db="UniProtKB">
        <authorList>
            <consortium name="WormBaseParasite"/>
        </authorList>
    </citation>
    <scope>IDENTIFICATION</scope>
</reference>
<organism evidence="2 3">
    <name type="scientific">Elaeophora elaphi</name>
    <dbReference type="NCBI Taxonomy" id="1147741"/>
    <lineage>
        <taxon>Eukaryota</taxon>
        <taxon>Metazoa</taxon>
        <taxon>Ecdysozoa</taxon>
        <taxon>Nematoda</taxon>
        <taxon>Chromadorea</taxon>
        <taxon>Rhabditida</taxon>
        <taxon>Spirurina</taxon>
        <taxon>Spiruromorpha</taxon>
        <taxon>Filarioidea</taxon>
        <taxon>Onchocercidae</taxon>
        <taxon>Elaeophora</taxon>
    </lineage>
</organism>
<feature type="chain" id="PRO_5006447522" evidence="1">
    <location>
        <begin position="20"/>
        <end position="102"/>
    </location>
</feature>
<dbReference type="AlphaFoldDB" id="A0A0R3RI26"/>
<name>A0A0R3RI26_9BILA</name>
<accession>A0A0R3RI26</accession>
<evidence type="ECO:0000313" key="2">
    <source>
        <dbReference type="Proteomes" id="UP000050640"/>
    </source>
</evidence>
<sequence length="102" mass="11763">MKLSITLLIVLVTDCIAWSKNTDRTDNDLPMEQLSRIYQAMLLKSKRSRSRKIRGLSEHRISVPVVRHNCRHAVASMGLSLAEYMASPQSQDNFHFIPIIRR</sequence>
<keyword evidence="1" id="KW-0732">Signal</keyword>
<dbReference type="Proteomes" id="UP000050640">
    <property type="component" value="Unplaced"/>
</dbReference>
<evidence type="ECO:0000313" key="3">
    <source>
        <dbReference type="WBParaSite" id="EEL_0000113301-mRNA-1"/>
    </source>
</evidence>
<evidence type="ECO:0000256" key="1">
    <source>
        <dbReference type="SAM" id="SignalP"/>
    </source>
</evidence>
<dbReference type="WBParaSite" id="EEL_0000113301-mRNA-1">
    <property type="protein sequence ID" value="EEL_0000113301-mRNA-1"/>
    <property type="gene ID" value="EEL_0000113301"/>
</dbReference>
<protein>
    <submittedName>
        <fullName evidence="3">Secreted protein</fullName>
    </submittedName>
</protein>
<proteinExistence type="predicted"/>
<dbReference type="STRING" id="1147741.A0A0R3RI26"/>
<keyword evidence="2" id="KW-1185">Reference proteome</keyword>
<feature type="signal peptide" evidence="1">
    <location>
        <begin position="1"/>
        <end position="19"/>
    </location>
</feature>